<proteinExistence type="predicted"/>
<keyword evidence="1" id="KW-0472">Membrane</keyword>
<protein>
    <submittedName>
        <fullName evidence="2">Uncharacterized protein</fullName>
    </submittedName>
</protein>
<accession>A0AA92TJ96</accession>
<evidence type="ECO:0000313" key="3">
    <source>
        <dbReference type="Proteomes" id="UP000286113"/>
    </source>
</evidence>
<sequence length="75" mass="8665">MRKVTLYMILAFMVAPIFVSCYQSHKKELGVAYALAETEPDSALAFLNHIEQRKLSEEDMAKYASFIIWHRISLV</sequence>
<comment type="caution">
    <text evidence="2">The sequence shown here is derived from an EMBL/GenBank/DDBJ whole genome shotgun (WGS) entry which is preliminary data.</text>
</comment>
<evidence type="ECO:0000313" key="2">
    <source>
        <dbReference type="EMBL" id="RGS44826.1"/>
    </source>
</evidence>
<dbReference type="AlphaFoldDB" id="A0AA92TJ96"/>
<reference evidence="2 3" key="1">
    <citation type="submission" date="2018-08" db="EMBL/GenBank/DDBJ databases">
        <title>A genome reference for cultivated species of the human gut microbiota.</title>
        <authorList>
            <person name="Zou Y."/>
            <person name="Xue W."/>
            <person name="Luo G."/>
        </authorList>
    </citation>
    <scope>NUCLEOTIDE SEQUENCE [LARGE SCALE GENOMIC DNA]</scope>
    <source>
        <strain evidence="2 3">AF22-1</strain>
    </source>
</reference>
<feature type="transmembrane region" description="Helical" evidence="1">
    <location>
        <begin position="6"/>
        <end position="22"/>
    </location>
</feature>
<keyword evidence="1" id="KW-1133">Transmembrane helix</keyword>
<dbReference type="EMBL" id="QRVN01000051">
    <property type="protein sequence ID" value="RGS44826.1"/>
    <property type="molecule type" value="Genomic_DNA"/>
</dbReference>
<evidence type="ECO:0000256" key="1">
    <source>
        <dbReference type="SAM" id="Phobius"/>
    </source>
</evidence>
<gene>
    <name evidence="2" type="ORF">DWX90_15270</name>
</gene>
<keyword evidence="1" id="KW-0812">Transmembrane</keyword>
<dbReference type="PROSITE" id="PS51257">
    <property type="entry name" value="PROKAR_LIPOPROTEIN"/>
    <property type="match status" value="1"/>
</dbReference>
<dbReference type="Proteomes" id="UP000286113">
    <property type="component" value="Unassembled WGS sequence"/>
</dbReference>
<organism evidence="2 3">
    <name type="scientific">Segatella copri</name>
    <dbReference type="NCBI Taxonomy" id="165179"/>
    <lineage>
        <taxon>Bacteria</taxon>
        <taxon>Pseudomonadati</taxon>
        <taxon>Bacteroidota</taxon>
        <taxon>Bacteroidia</taxon>
        <taxon>Bacteroidales</taxon>
        <taxon>Prevotellaceae</taxon>
        <taxon>Segatella</taxon>
    </lineage>
</organism>
<name>A0AA92TJ96_9BACT</name>